<name>A0AB39HDC7_9VIBR</name>
<dbReference type="Gene3D" id="3.10.450.710">
    <property type="entry name" value="Tgt2/MlaC"/>
    <property type="match status" value="1"/>
</dbReference>
<dbReference type="KEGG" id="vih:AB0763_01905"/>
<dbReference type="AlphaFoldDB" id="A0AB39HDC7"/>
<accession>A0AB39HDC7</accession>
<dbReference type="NCBIfam" id="NF011697">
    <property type="entry name" value="PRK15117.1"/>
    <property type="match status" value="1"/>
</dbReference>
<dbReference type="RefSeq" id="WP_306102230.1">
    <property type="nucleotide sequence ID" value="NZ_CP162601.1"/>
</dbReference>
<protein>
    <submittedName>
        <fullName evidence="1">Phospholipid-binding protein MlaC</fullName>
    </submittedName>
</protein>
<dbReference type="EMBL" id="CP162601">
    <property type="protein sequence ID" value="XDK26291.1"/>
    <property type="molecule type" value="Genomic_DNA"/>
</dbReference>
<proteinExistence type="predicted"/>
<dbReference type="PIRSF" id="PIRSF004649">
    <property type="entry name" value="MlaC"/>
    <property type="match status" value="1"/>
</dbReference>
<gene>
    <name evidence="1" type="primary">mlaC</name>
    <name evidence="1" type="ORF">AB0763_01905</name>
</gene>
<sequence>MIGAACLLGNTAHADTSQIDKTDPYAMMKQVADHTFKRLKNEQGKIKQDPNYLKTVVNEELMPYVNYQYAALKLLGKNLRGAEREDVYTFIKAFREYLVTSYAQVLTEYQDQEIKFGPAPSLDADQRITTVKVSIVDAPQPDINLAFQLRKDSKTDEWQAYDMVAEGISLLSSKRSEWEGKIRQEGIVNVAKELESLAKQPITFGDKS</sequence>
<reference evidence="1" key="1">
    <citation type="submission" date="2024-07" db="EMBL/GenBank/DDBJ databases">
        <title>Genome Analysis of a Potential Novel Vibrio Species Secreting pH- and Thermo-stable Alginate Lyase and its Application in Producing Alginate Oligosaccharides.</title>
        <authorList>
            <person name="Huang H."/>
            <person name="Bao K."/>
        </authorList>
    </citation>
    <scope>NUCLEOTIDE SEQUENCE</scope>
    <source>
        <strain evidence="1">HB236076</strain>
    </source>
</reference>
<dbReference type="Pfam" id="PF05494">
    <property type="entry name" value="MlaC"/>
    <property type="match status" value="1"/>
</dbReference>
<dbReference type="InterPro" id="IPR042245">
    <property type="entry name" value="Tgt2/MlaC_sf"/>
</dbReference>
<dbReference type="PANTHER" id="PTHR36573:SF1">
    <property type="entry name" value="INTERMEMBRANE PHOSPHOLIPID TRANSPORT SYSTEM BINDING PROTEIN MLAC"/>
    <property type="match status" value="1"/>
</dbReference>
<evidence type="ECO:0000313" key="1">
    <source>
        <dbReference type="EMBL" id="XDK26291.1"/>
    </source>
</evidence>
<dbReference type="InterPro" id="IPR008869">
    <property type="entry name" value="MlaC/ttg2D"/>
</dbReference>
<organism evidence="1">
    <name type="scientific">Vibrio sp. HB236076</name>
    <dbReference type="NCBI Taxonomy" id="3232307"/>
    <lineage>
        <taxon>Bacteria</taxon>
        <taxon>Pseudomonadati</taxon>
        <taxon>Pseudomonadota</taxon>
        <taxon>Gammaproteobacteria</taxon>
        <taxon>Vibrionales</taxon>
        <taxon>Vibrionaceae</taxon>
        <taxon>Vibrio</taxon>
    </lineage>
</organism>
<dbReference type="PANTHER" id="PTHR36573">
    <property type="entry name" value="INTERMEMBRANE PHOSPHOLIPID TRANSPORT SYSTEM BINDING PROTEIN MLAC"/>
    <property type="match status" value="1"/>
</dbReference>